<evidence type="ECO:0000256" key="9">
    <source>
        <dbReference type="ARBA" id="ARBA00023224"/>
    </source>
</evidence>
<dbReference type="AlphaFoldDB" id="A0AA39KIV3"/>
<dbReference type="PANTHER" id="PTHR21137:SF35">
    <property type="entry name" value="ODORANT RECEPTOR 19A-RELATED"/>
    <property type="match status" value="1"/>
</dbReference>
<dbReference type="GO" id="GO:0007165">
    <property type="term" value="P:signal transduction"/>
    <property type="evidence" value="ECO:0007669"/>
    <property type="project" value="UniProtKB-KW"/>
</dbReference>
<evidence type="ECO:0000313" key="11">
    <source>
        <dbReference type="Proteomes" id="UP001168972"/>
    </source>
</evidence>
<evidence type="ECO:0000256" key="2">
    <source>
        <dbReference type="ARBA" id="ARBA00022475"/>
    </source>
</evidence>
<organism evidence="10 11">
    <name type="scientific">Microctonus hyperodae</name>
    <name type="common">Parasitoid wasp</name>
    <dbReference type="NCBI Taxonomy" id="165561"/>
    <lineage>
        <taxon>Eukaryota</taxon>
        <taxon>Metazoa</taxon>
        <taxon>Ecdysozoa</taxon>
        <taxon>Arthropoda</taxon>
        <taxon>Hexapoda</taxon>
        <taxon>Insecta</taxon>
        <taxon>Pterygota</taxon>
        <taxon>Neoptera</taxon>
        <taxon>Endopterygota</taxon>
        <taxon>Hymenoptera</taxon>
        <taxon>Apocrita</taxon>
        <taxon>Ichneumonoidea</taxon>
        <taxon>Braconidae</taxon>
        <taxon>Euphorinae</taxon>
        <taxon>Microctonus</taxon>
    </lineage>
</organism>
<dbReference type="GO" id="GO:0004984">
    <property type="term" value="F:olfactory receptor activity"/>
    <property type="evidence" value="ECO:0007669"/>
    <property type="project" value="InterPro"/>
</dbReference>
<name>A0AA39KIV3_MICHY</name>
<evidence type="ECO:0000256" key="8">
    <source>
        <dbReference type="ARBA" id="ARBA00023170"/>
    </source>
</evidence>
<dbReference type="EMBL" id="JAQQBR010001833">
    <property type="protein sequence ID" value="KAK0163149.1"/>
    <property type="molecule type" value="Genomic_DNA"/>
</dbReference>
<reference evidence="10" key="2">
    <citation type="submission" date="2023-03" db="EMBL/GenBank/DDBJ databases">
        <authorList>
            <person name="Inwood S.N."/>
            <person name="Skelly J.G."/>
            <person name="Guhlin J."/>
            <person name="Harrop T.W.R."/>
            <person name="Goldson S.G."/>
            <person name="Dearden P.K."/>
        </authorList>
    </citation>
    <scope>NUCLEOTIDE SEQUENCE</scope>
    <source>
        <strain evidence="10">Lincoln</strain>
        <tissue evidence="10">Whole body</tissue>
    </source>
</reference>
<protein>
    <submittedName>
        <fullName evidence="10">Uncharacterized protein</fullName>
    </submittedName>
</protein>
<keyword evidence="2" id="KW-1003">Cell membrane</keyword>
<keyword evidence="3" id="KW-0716">Sensory transduction</keyword>
<comment type="caution">
    <text evidence="10">The sequence shown here is derived from an EMBL/GenBank/DDBJ whole genome shotgun (WGS) entry which is preliminary data.</text>
</comment>
<keyword evidence="7" id="KW-0472">Membrane</keyword>
<dbReference type="Pfam" id="PF02949">
    <property type="entry name" value="7tm_6"/>
    <property type="match status" value="1"/>
</dbReference>
<keyword evidence="8" id="KW-0675">Receptor</keyword>
<gene>
    <name evidence="10" type="ORF">PV327_006857</name>
</gene>
<dbReference type="GO" id="GO:0005549">
    <property type="term" value="F:odorant binding"/>
    <property type="evidence" value="ECO:0007669"/>
    <property type="project" value="InterPro"/>
</dbReference>
<sequence length="83" mass="9378">MTAWPADDVREMSQKIAWSIYDSFWIGASTKMQKSIAFVICRAHKPFIISIPGLLPPLTLQFYSSFVSTTLSYFATLRAVLSK</sequence>
<keyword evidence="5" id="KW-0552">Olfaction</keyword>
<evidence type="ECO:0000256" key="4">
    <source>
        <dbReference type="ARBA" id="ARBA00022692"/>
    </source>
</evidence>
<reference evidence="10" key="1">
    <citation type="journal article" date="2023" name="bioRxiv">
        <title>Scaffold-level genome assemblies of two parasitoid biocontrol wasps reveal the parthenogenesis mechanism and an associated novel virus.</title>
        <authorList>
            <person name="Inwood S."/>
            <person name="Skelly J."/>
            <person name="Guhlin J."/>
            <person name="Harrop T."/>
            <person name="Goldson S."/>
            <person name="Dearden P."/>
        </authorList>
    </citation>
    <scope>NUCLEOTIDE SEQUENCE</scope>
    <source>
        <strain evidence="10">Lincoln</strain>
        <tissue evidence="10">Whole body</tissue>
    </source>
</reference>
<dbReference type="PANTHER" id="PTHR21137">
    <property type="entry name" value="ODORANT RECEPTOR"/>
    <property type="match status" value="1"/>
</dbReference>
<keyword evidence="4" id="KW-0812">Transmembrane</keyword>
<comment type="subcellular location">
    <subcellularLocation>
        <location evidence="1">Cell membrane</location>
        <topology evidence="1">Multi-pass membrane protein</topology>
    </subcellularLocation>
</comment>
<keyword evidence="11" id="KW-1185">Reference proteome</keyword>
<accession>A0AA39KIV3</accession>
<evidence type="ECO:0000256" key="7">
    <source>
        <dbReference type="ARBA" id="ARBA00023136"/>
    </source>
</evidence>
<dbReference type="InterPro" id="IPR004117">
    <property type="entry name" value="7tm6_olfct_rcpt"/>
</dbReference>
<dbReference type="GO" id="GO:0005886">
    <property type="term" value="C:plasma membrane"/>
    <property type="evidence" value="ECO:0007669"/>
    <property type="project" value="UniProtKB-SubCell"/>
</dbReference>
<evidence type="ECO:0000256" key="6">
    <source>
        <dbReference type="ARBA" id="ARBA00022989"/>
    </source>
</evidence>
<keyword evidence="6" id="KW-1133">Transmembrane helix</keyword>
<evidence type="ECO:0000256" key="5">
    <source>
        <dbReference type="ARBA" id="ARBA00022725"/>
    </source>
</evidence>
<evidence type="ECO:0000256" key="3">
    <source>
        <dbReference type="ARBA" id="ARBA00022606"/>
    </source>
</evidence>
<evidence type="ECO:0000313" key="10">
    <source>
        <dbReference type="EMBL" id="KAK0163149.1"/>
    </source>
</evidence>
<proteinExistence type="predicted"/>
<keyword evidence="9" id="KW-0807">Transducer</keyword>
<evidence type="ECO:0000256" key="1">
    <source>
        <dbReference type="ARBA" id="ARBA00004651"/>
    </source>
</evidence>
<dbReference type="Proteomes" id="UP001168972">
    <property type="component" value="Unassembled WGS sequence"/>
</dbReference>